<evidence type="ECO:0000313" key="2">
    <source>
        <dbReference type="Proteomes" id="UP000531561"/>
    </source>
</evidence>
<dbReference type="EMBL" id="JABFCT010000014">
    <property type="protein sequence ID" value="KAF5870507.1"/>
    <property type="molecule type" value="Genomic_DNA"/>
</dbReference>
<dbReference type="AlphaFoldDB" id="A0A8H6AN36"/>
<sequence length="112" mass="12489">MAIPGAEVIPARSLCCMKSDLSGFTKSRRTQRFFEIRATSGYTEIRAYEVSWHIIPGPSFGEFDYARIFTARIDSAILILGHKNPYSIHAMPLEDVQVLGSIGNMHVVDGTR</sequence>
<dbReference type="GeneID" id="59263923"/>
<comment type="caution">
    <text evidence="1">The sequence shown here is derived from an EMBL/GenBank/DDBJ whole genome shotgun (WGS) entry which is preliminary data.</text>
</comment>
<evidence type="ECO:0000313" key="1">
    <source>
        <dbReference type="EMBL" id="KAF5870507.1"/>
    </source>
</evidence>
<reference evidence="1 2" key="1">
    <citation type="journal article" date="2020" name="Phytopathology">
        <title>A high-quality genome resource of Botrytis fragariae, a new and rapidly spreading fungal pathogen causing strawberry gray mold in the U.S.A.</title>
        <authorList>
            <person name="Wu Y."/>
            <person name="Saski C.A."/>
            <person name="Schnabel G."/>
            <person name="Xiao S."/>
            <person name="Hu M."/>
        </authorList>
    </citation>
    <scope>NUCLEOTIDE SEQUENCE [LARGE SCALE GENOMIC DNA]</scope>
    <source>
        <strain evidence="1 2">BVB16</strain>
    </source>
</reference>
<organism evidence="1 2">
    <name type="scientific">Botrytis fragariae</name>
    <dbReference type="NCBI Taxonomy" id="1964551"/>
    <lineage>
        <taxon>Eukaryota</taxon>
        <taxon>Fungi</taxon>
        <taxon>Dikarya</taxon>
        <taxon>Ascomycota</taxon>
        <taxon>Pezizomycotina</taxon>
        <taxon>Leotiomycetes</taxon>
        <taxon>Helotiales</taxon>
        <taxon>Sclerotiniaceae</taxon>
        <taxon>Botrytis</taxon>
    </lineage>
</organism>
<protein>
    <submittedName>
        <fullName evidence="1">Uncharacterized protein</fullName>
    </submittedName>
</protein>
<dbReference type="Proteomes" id="UP000531561">
    <property type="component" value="Unassembled WGS sequence"/>
</dbReference>
<name>A0A8H6AN36_9HELO</name>
<proteinExistence type="predicted"/>
<gene>
    <name evidence="1" type="ORF">Bfra_009895</name>
</gene>
<accession>A0A8H6AN36</accession>
<keyword evidence="2" id="KW-1185">Reference proteome</keyword>
<dbReference type="RefSeq" id="XP_037189454.1">
    <property type="nucleotide sequence ID" value="XM_037340231.1"/>
</dbReference>